<keyword evidence="9" id="KW-1185">Reference proteome</keyword>
<dbReference type="SUPFAM" id="SSF103473">
    <property type="entry name" value="MFS general substrate transporter"/>
    <property type="match status" value="1"/>
</dbReference>
<evidence type="ECO:0000256" key="5">
    <source>
        <dbReference type="ARBA" id="ARBA00023136"/>
    </source>
</evidence>
<feature type="transmembrane region" description="Helical" evidence="7">
    <location>
        <begin position="56"/>
        <end position="77"/>
    </location>
</feature>
<feature type="transmembrane region" description="Helical" evidence="7">
    <location>
        <begin position="155"/>
        <end position="175"/>
    </location>
</feature>
<dbReference type="InterPro" id="IPR011701">
    <property type="entry name" value="MFS"/>
</dbReference>
<dbReference type="PANTHER" id="PTHR23505">
    <property type="entry name" value="SPINSTER"/>
    <property type="match status" value="1"/>
</dbReference>
<dbReference type="Gene3D" id="1.20.1250.20">
    <property type="entry name" value="MFS general substrate transporter like domains"/>
    <property type="match status" value="1"/>
</dbReference>
<feature type="transmembrane region" description="Helical" evidence="7">
    <location>
        <begin position="210"/>
        <end position="234"/>
    </location>
</feature>
<protein>
    <submittedName>
        <fullName evidence="10">Major facilitator superfamily (MFS) profile domain-containing protein</fullName>
    </submittedName>
</protein>
<evidence type="ECO:0000256" key="1">
    <source>
        <dbReference type="ARBA" id="ARBA00004141"/>
    </source>
</evidence>
<evidence type="ECO:0000259" key="8">
    <source>
        <dbReference type="PROSITE" id="PS50850"/>
    </source>
</evidence>
<evidence type="ECO:0000256" key="2">
    <source>
        <dbReference type="ARBA" id="ARBA00022448"/>
    </source>
</evidence>
<keyword evidence="3 7" id="KW-0812">Transmembrane</keyword>
<keyword evidence="4 7" id="KW-1133">Transmembrane helix</keyword>
<comment type="similarity">
    <text evidence="6">Belongs to the major facilitator superfamily. Spinster (TC 2.A.1.49) family.</text>
</comment>
<organism evidence="9 10">
    <name type="scientific">Parascaris equorum</name>
    <name type="common">Equine roundworm</name>
    <dbReference type="NCBI Taxonomy" id="6256"/>
    <lineage>
        <taxon>Eukaryota</taxon>
        <taxon>Metazoa</taxon>
        <taxon>Ecdysozoa</taxon>
        <taxon>Nematoda</taxon>
        <taxon>Chromadorea</taxon>
        <taxon>Rhabditida</taxon>
        <taxon>Spirurina</taxon>
        <taxon>Ascaridomorpha</taxon>
        <taxon>Ascaridoidea</taxon>
        <taxon>Ascarididae</taxon>
        <taxon>Parascaris</taxon>
    </lineage>
</organism>
<evidence type="ECO:0000256" key="6">
    <source>
        <dbReference type="ARBA" id="ARBA00024338"/>
    </source>
</evidence>
<evidence type="ECO:0000256" key="4">
    <source>
        <dbReference type="ARBA" id="ARBA00022989"/>
    </source>
</evidence>
<reference evidence="10" key="1">
    <citation type="submission" date="2022-11" db="UniProtKB">
        <authorList>
            <consortium name="WormBaseParasite"/>
        </authorList>
    </citation>
    <scope>IDENTIFICATION</scope>
</reference>
<dbReference type="WBParaSite" id="PEQ_0001310101-mRNA-1">
    <property type="protein sequence ID" value="PEQ_0001310101-mRNA-1"/>
    <property type="gene ID" value="PEQ_0001310101"/>
</dbReference>
<dbReference type="InterPro" id="IPR044770">
    <property type="entry name" value="MFS_spinster-like"/>
</dbReference>
<keyword evidence="5 7" id="KW-0472">Membrane</keyword>
<feature type="transmembrane region" description="Helical" evidence="7">
    <location>
        <begin position="84"/>
        <end position="103"/>
    </location>
</feature>
<dbReference type="CDD" id="cd17328">
    <property type="entry name" value="MFS_spinster_like"/>
    <property type="match status" value="1"/>
</dbReference>
<dbReference type="Pfam" id="PF07690">
    <property type="entry name" value="MFS_1"/>
    <property type="match status" value="1"/>
</dbReference>
<dbReference type="AlphaFoldDB" id="A0A914SGH9"/>
<keyword evidence="2" id="KW-0813">Transport</keyword>
<proteinExistence type="inferred from homology"/>
<comment type="subcellular location">
    <subcellularLocation>
        <location evidence="1">Membrane</location>
        <topology evidence="1">Multi-pass membrane protein</topology>
    </subcellularLocation>
</comment>
<dbReference type="PROSITE" id="PS50850">
    <property type="entry name" value="MFS"/>
    <property type="match status" value="1"/>
</dbReference>
<evidence type="ECO:0000313" key="10">
    <source>
        <dbReference type="WBParaSite" id="PEQ_0001310101-mRNA-1"/>
    </source>
</evidence>
<accession>A0A914SGH9</accession>
<evidence type="ECO:0000313" key="9">
    <source>
        <dbReference type="Proteomes" id="UP000887564"/>
    </source>
</evidence>
<feature type="domain" description="Major facilitator superfamily (MFS) profile" evidence="8">
    <location>
        <begin position="16"/>
        <end position="270"/>
    </location>
</feature>
<dbReference type="InterPro" id="IPR020846">
    <property type="entry name" value="MFS_dom"/>
</dbReference>
<dbReference type="GO" id="GO:0022857">
    <property type="term" value="F:transmembrane transporter activity"/>
    <property type="evidence" value="ECO:0007669"/>
    <property type="project" value="InterPro"/>
</dbReference>
<dbReference type="GO" id="GO:0016020">
    <property type="term" value="C:membrane"/>
    <property type="evidence" value="ECO:0007669"/>
    <property type="project" value="UniProtKB-SubCell"/>
</dbReference>
<evidence type="ECO:0000256" key="7">
    <source>
        <dbReference type="SAM" id="Phobius"/>
    </source>
</evidence>
<evidence type="ECO:0000256" key="3">
    <source>
        <dbReference type="ARBA" id="ARBA00022692"/>
    </source>
</evidence>
<sequence length="270" mass="29890">MQPKQSSKVGFREYICIFVLFLINLLNYMDRYTVAEISGVLTDIQRYFRINDAQGGLLQTMFIVFYMIFAPLCGFLGDRYNRKWIMTVGIAIWVLAVFASSFAPANMFWLFLLLRGIVGVGEASYATIAPTIIADIGLGYMVGSYVASWFGSWNWGVRVTPILGIVCLLSIIFIIKEPKRGEIEVAKGMSNASGVTTTSYLEDLKALCKIINFLFGVVTMIGGFVGVSLGTSLAQVFTYSRYSNTTGDISYDGNEVQIKSIKGIDNKAFS</sequence>
<dbReference type="Proteomes" id="UP000887564">
    <property type="component" value="Unplaced"/>
</dbReference>
<dbReference type="InterPro" id="IPR036259">
    <property type="entry name" value="MFS_trans_sf"/>
</dbReference>
<name>A0A914SGH9_PAREQ</name>
<feature type="transmembrane region" description="Helical" evidence="7">
    <location>
        <begin position="12"/>
        <end position="29"/>
    </location>
</feature>
<dbReference type="PANTHER" id="PTHR23505:SF79">
    <property type="entry name" value="PROTEIN SPINSTER"/>
    <property type="match status" value="1"/>
</dbReference>
<feature type="transmembrane region" description="Helical" evidence="7">
    <location>
        <begin position="123"/>
        <end position="143"/>
    </location>
</feature>